<keyword evidence="4 9" id="KW-0378">Hydrolase</keyword>
<keyword evidence="3 7" id="KW-0812">Transmembrane</keyword>
<evidence type="ECO:0000256" key="3">
    <source>
        <dbReference type="ARBA" id="ARBA00022692"/>
    </source>
</evidence>
<evidence type="ECO:0000256" key="6">
    <source>
        <dbReference type="ARBA" id="ARBA00023136"/>
    </source>
</evidence>
<feature type="domain" description="Peptidase S54 rhomboid" evidence="8">
    <location>
        <begin position="78"/>
        <end position="222"/>
    </location>
</feature>
<evidence type="ECO:0000256" key="2">
    <source>
        <dbReference type="ARBA" id="ARBA00009045"/>
    </source>
</evidence>
<dbReference type="EMBL" id="JAPWGW010000005">
    <property type="protein sequence ID" value="MCZ4299252.1"/>
    <property type="molecule type" value="Genomic_DNA"/>
</dbReference>
<accession>A0ABT4LYP1</accession>
<keyword evidence="6 7" id="KW-0472">Membrane</keyword>
<comment type="caution">
    <text evidence="9">The sequence shown here is derived from an EMBL/GenBank/DDBJ whole genome shotgun (WGS) entry which is preliminary data.</text>
</comment>
<comment type="subcellular location">
    <subcellularLocation>
        <location evidence="1">Membrane</location>
        <topology evidence="1">Multi-pass membrane protein</topology>
    </subcellularLocation>
</comment>
<dbReference type="Pfam" id="PF01694">
    <property type="entry name" value="Rhomboid"/>
    <property type="match status" value="1"/>
</dbReference>
<feature type="transmembrane region" description="Helical" evidence="7">
    <location>
        <begin position="81"/>
        <end position="106"/>
    </location>
</feature>
<dbReference type="Gene3D" id="1.20.1540.10">
    <property type="entry name" value="Rhomboid-like"/>
    <property type="match status" value="1"/>
</dbReference>
<feature type="transmembrane region" description="Helical" evidence="7">
    <location>
        <begin position="118"/>
        <end position="138"/>
    </location>
</feature>
<comment type="similarity">
    <text evidence="2">Belongs to the peptidase S54 family.</text>
</comment>
<dbReference type="SUPFAM" id="SSF144091">
    <property type="entry name" value="Rhomboid-like"/>
    <property type="match status" value="1"/>
</dbReference>
<feature type="transmembrane region" description="Helical" evidence="7">
    <location>
        <begin position="150"/>
        <end position="167"/>
    </location>
</feature>
<sequence length="237" mass="25354">MRYHTSPEMLSGRPEPLFNRLPPVVLMLTAAITIASSVQLLSQSQLFLDRWVAAWMFDAGAIAGGPEFDGVYRPLGDLAPLILHVFLHGGIFHLAMNMMALVAFGPPVAIALGIDRKGAFAFLLFFAGAAISGALFQIGWSEFTGQSELAIGASSALSGFLPAVGWLRGGLKGAVRISIPWIIINLVIAVVGEFMASIIGIRLAWAAHIGGVAGGFVLFPLMLAVFNTRLWRLVKRL</sequence>
<evidence type="ECO:0000256" key="4">
    <source>
        <dbReference type="ARBA" id="ARBA00022801"/>
    </source>
</evidence>
<evidence type="ECO:0000313" key="9">
    <source>
        <dbReference type="EMBL" id="MCZ4299252.1"/>
    </source>
</evidence>
<dbReference type="EC" id="3.4.21.105" evidence="9"/>
<evidence type="ECO:0000256" key="1">
    <source>
        <dbReference type="ARBA" id="ARBA00004141"/>
    </source>
</evidence>
<reference evidence="9" key="1">
    <citation type="submission" date="2022-12" db="EMBL/GenBank/DDBJ databases">
        <title>Bacterial isolates from different developmental stages of Nematostella vectensis.</title>
        <authorList>
            <person name="Fraune S."/>
        </authorList>
    </citation>
    <scope>NUCLEOTIDE SEQUENCE</scope>
    <source>
        <strain evidence="9">G21632-S1</strain>
    </source>
</reference>
<dbReference type="InterPro" id="IPR035952">
    <property type="entry name" value="Rhomboid-like_sf"/>
</dbReference>
<feature type="transmembrane region" description="Helical" evidence="7">
    <location>
        <begin position="21"/>
        <end position="41"/>
    </location>
</feature>
<proteinExistence type="inferred from homology"/>
<dbReference type="RefSeq" id="WP_269403261.1">
    <property type="nucleotide sequence ID" value="NZ_JAPWGW010000005.1"/>
</dbReference>
<feature type="transmembrane region" description="Helical" evidence="7">
    <location>
        <begin position="179"/>
        <end position="199"/>
    </location>
</feature>
<dbReference type="PANTHER" id="PTHR43731:SF14">
    <property type="entry name" value="PRESENILIN-ASSOCIATED RHOMBOID-LIKE PROTEIN, MITOCHONDRIAL"/>
    <property type="match status" value="1"/>
</dbReference>
<keyword evidence="10" id="KW-1185">Reference proteome</keyword>
<evidence type="ECO:0000313" key="10">
    <source>
        <dbReference type="Proteomes" id="UP001083770"/>
    </source>
</evidence>
<dbReference type="PANTHER" id="PTHR43731">
    <property type="entry name" value="RHOMBOID PROTEASE"/>
    <property type="match status" value="1"/>
</dbReference>
<keyword evidence="9" id="KW-0645">Protease</keyword>
<dbReference type="InterPro" id="IPR050925">
    <property type="entry name" value="Rhomboid_protease_S54"/>
</dbReference>
<dbReference type="Proteomes" id="UP001083770">
    <property type="component" value="Unassembled WGS sequence"/>
</dbReference>
<evidence type="ECO:0000256" key="5">
    <source>
        <dbReference type="ARBA" id="ARBA00022989"/>
    </source>
</evidence>
<feature type="transmembrane region" description="Helical" evidence="7">
    <location>
        <begin position="205"/>
        <end position="226"/>
    </location>
</feature>
<dbReference type="InterPro" id="IPR022764">
    <property type="entry name" value="Peptidase_S54_rhomboid_dom"/>
</dbReference>
<gene>
    <name evidence="9" type="ORF">O4G74_14395</name>
</gene>
<keyword evidence="5 7" id="KW-1133">Transmembrane helix</keyword>
<evidence type="ECO:0000256" key="7">
    <source>
        <dbReference type="SAM" id="Phobius"/>
    </source>
</evidence>
<dbReference type="GO" id="GO:0006508">
    <property type="term" value="P:proteolysis"/>
    <property type="evidence" value="ECO:0007669"/>
    <property type="project" value="UniProtKB-KW"/>
</dbReference>
<name>A0ABT4LYP1_9PROT</name>
<evidence type="ECO:0000259" key="8">
    <source>
        <dbReference type="Pfam" id="PF01694"/>
    </source>
</evidence>
<dbReference type="GO" id="GO:0008233">
    <property type="term" value="F:peptidase activity"/>
    <property type="evidence" value="ECO:0007669"/>
    <property type="project" value="UniProtKB-KW"/>
</dbReference>
<organism evidence="9 10">
    <name type="scientific">Henriciella marina</name>
    <dbReference type="NCBI Taxonomy" id="453851"/>
    <lineage>
        <taxon>Bacteria</taxon>
        <taxon>Pseudomonadati</taxon>
        <taxon>Pseudomonadota</taxon>
        <taxon>Alphaproteobacteria</taxon>
        <taxon>Hyphomonadales</taxon>
        <taxon>Hyphomonadaceae</taxon>
        <taxon>Henriciella</taxon>
    </lineage>
</organism>
<protein>
    <submittedName>
        <fullName evidence="9">Rhomboid family intramembrane serine protease</fullName>
        <ecNumber evidence="9">3.4.21.105</ecNumber>
    </submittedName>
</protein>